<dbReference type="Gramene" id="Bo5g103660.1">
    <property type="protein sequence ID" value="Bo5g103660.1"/>
    <property type="gene ID" value="Bo5g103660"/>
</dbReference>
<feature type="compositionally biased region" description="Basic and acidic residues" evidence="1">
    <location>
        <begin position="20"/>
        <end position="35"/>
    </location>
</feature>
<feature type="region of interest" description="Disordered" evidence="1">
    <location>
        <begin position="112"/>
        <end position="155"/>
    </location>
</feature>
<sequence>MSTKQVLGNNSSETHFPSEIPRKFPTEFRGNEFPRKLRGPPVRRKSPRNIPRENFLGIFRWTFRWSNPRKFRRNIPRNFHQKFPRNRALGKFRGMSPSVYSEEEVPRYIPRKCSSRGFAGDEEEREGGDLRRGGRGAGEEEERNGEEEVFHRYKT</sequence>
<feature type="compositionally biased region" description="Polar residues" evidence="1">
    <location>
        <begin position="1"/>
        <end position="15"/>
    </location>
</feature>
<proteinExistence type="predicted"/>
<reference evidence="2 3" key="1">
    <citation type="journal article" date="2014" name="Genome Biol.">
        <title>Transcriptome and methylome profiling reveals relics of genome dominance in the mesopolyploid Brassica oleracea.</title>
        <authorList>
            <person name="Parkin I.A."/>
            <person name="Koh C."/>
            <person name="Tang H."/>
            <person name="Robinson S.J."/>
            <person name="Kagale S."/>
            <person name="Clarke W.E."/>
            <person name="Town C.D."/>
            <person name="Nixon J."/>
            <person name="Krishnakumar V."/>
            <person name="Bidwell S.L."/>
            <person name="Denoeud F."/>
            <person name="Belcram H."/>
            <person name="Links M.G."/>
            <person name="Just J."/>
            <person name="Clarke C."/>
            <person name="Bender T."/>
            <person name="Huebert T."/>
            <person name="Mason A.S."/>
            <person name="Pires J.C."/>
            <person name="Barker G."/>
            <person name="Moore J."/>
            <person name="Walley P.G."/>
            <person name="Manoli S."/>
            <person name="Batley J."/>
            <person name="Edwards D."/>
            <person name="Nelson M.N."/>
            <person name="Wang X."/>
            <person name="Paterson A.H."/>
            <person name="King G."/>
            <person name="Bancroft I."/>
            <person name="Chalhoub B."/>
            <person name="Sharpe A.G."/>
        </authorList>
    </citation>
    <scope>NUCLEOTIDE SEQUENCE</scope>
    <source>
        <strain evidence="2 3">cv. TO1000</strain>
    </source>
</reference>
<accession>A0A0D3CHQ9</accession>
<evidence type="ECO:0000313" key="2">
    <source>
        <dbReference type="EnsemblPlants" id="Bo5g103660.1"/>
    </source>
</evidence>
<dbReference type="EnsemblPlants" id="Bo5g103660.1">
    <property type="protein sequence ID" value="Bo5g103660.1"/>
    <property type="gene ID" value="Bo5g103660"/>
</dbReference>
<reference evidence="2" key="2">
    <citation type="submission" date="2015-03" db="UniProtKB">
        <authorList>
            <consortium name="EnsemblPlants"/>
        </authorList>
    </citation>
    <scope>IDENTIFICATION</scope>
</reference>
<protein>
    <submittedName>
        <fullName evidence="2">Uncharacterized protein</fullName>
    </submittedName>
</protein>
<name>A0A0D3CHQ9_BRAOL</name>
<organism evidence="2 3">
    <name type="scientific">Brassica oleracea var. oleracea</name>
    <dbReference type="NCBI Taxonomy" id="109376"/>
    <lineage>
        <taxon>Eukaryota</taxon>
        <taxon>Viridiplantae</taxon>
        <taxon>Streptophyta</taxon>
        <taxon>Embryophyta</taxon>
        <taxon>Tracheophyta</taxon>
        <taxon>Spermatophyta</taxon>
        <taxon>Magnoliopsida</taxon>
        <taxon>eudicotyledons</taxon>
        <taxon>Gunneridae</taxon>
        <taxon>Pentapetalae</taxon>
        <taxon>rosids</taxon>
        <taxon>malvids</taxon>
        <taxon>Brassicales</taxon>
        <taxon>Brassicaceae</taxon>
        <taxon>Brassiceae</taxon>
        <taxon>Brassica</taxon>
    </lineage>
</organism>
<feature type="region of interest" description="Disordered" evidence="1">
    <location>
        <begin position="1"/>
        <end position="49"/>
    </location>
</feature>
<dbReference type="AlphaFoldDB" id="A0A0D3CHQ9"/>
<feature type="compositionally biased region" description="Basic residues" evidence="1">
    <location>
        <begin position="36"/>
        <end position="47"/>
    </location>
</feature>
<dbReference type="Proteomes" id="UP000032141">
    <property type="component" value="Chromosome C5"/>
</dbReference>
<feature type="compositionally biased region" description="Basic and acidic residues" evidence="1">
    <location>
        <begin position="146"/>
        <end position="155"/>
    </location>
</feature>
<dbReference type="HOGENOM" id="CLU_1697958_0_0_1"/>
<evidence type="ECO:0000256" key="1">
    <source>
        <dbReference type="SAM" id="MobiDB-lite"/>
    </source>
</evidence>
<evidence type="ECO:0000313" key="3">
    <source>
        <dbReference type="Proteomes" id="UP000032141"/>
    </source>
</evidence>
<keyword evidence="3" id="KW-1185">Reference proteome</keyword>